<sequence>MRALGIDLGTKRIGLAVSDISGTIASPHSVLLRAKSVRLDHLKIAEIVLQEEVEVVVIGLPLLMAGGHGPAAKAATTEARQLSTVLSVPVEMFDERMTTVAADRALKEANLSASARRQYVDKVAAAIMLQAWLESRHLRE</sequence>
<evidence type="ECO:0000313" key="11">
    <source>
        <dbReference type="EMBL" id="CAB5048949.1"/>
    </source>
</evidence>
<proteinExistence type="inferred from homology"/>
<dbReference type="PANTHER" id="PTHR33317:SF4">
    <property type="entry name" value="POLYNUCLEOTIDYL TRANSFERASE, RIBONUCLEASE H-LIKE SUPERFAMILY PROTEIN"/>
    <property type="match status" value="1"/>
</dbReference>
<reference evidence="6" key="1">
    <citation type="submission" date="2020-05" db="EMBL/GenBank/DDBJ databases">
        <authorList>
            <person name="Chiriac C."/>
            <person name="Salcher M."/>
            <person name="Ghai R."/>
            <person name="Kavagutti S V."/>
        </authorList>
    </citation>
    <scope>NUCLEOTIDE SEQUENCE</scope>
</reference>
<dbReference type="InterPro" id="IPR006641">
    <property type="entry name" value="YqgF/RNaseH-like_dom"/>
</dbReference>
<dbReference type="EMBL" id="CAEZUK010000030">
    <property type="protein sequence ID" value="CAB4593883.1"/>
    <property type="molecule type" value="Genomic_DNA"/>
</dbReference>
<dbReference type="GO" id="GO:0016787">
    <property type="term" value="F:hydrolase activity"/>
    <property type="evidence" value="ECO:0007669"/>
    <property type="project" value="UniProtKB-KW"/>
</dbReference>
<name>A0A6J6CMD6_9ZZZZ</name>
<dbReference type="EMBL" id="CAFBNZ010000031">
    <property type="protein sequence ID" value="CAB4967946.1"/>
    <property type="molecule type" value="Genomic_DNA"/>
</dbReference>
<dbReference type="EMBL" id="CAEZVL010000079">
    <property type="protein sequence ID" value="CAB4630475.1"/>
    <property type="molecule type" value="Genomic_DNA"/>
</dbReference>
<dbReference type="AlphaFoldDB" id="A0A6J6CMD6"/>
<keyword evidence="1" id="KW-0963">Cytoplasm</keyword>
<dbReference type="InterPro" id="IPR012337">
    <property type="entry name" value="RNaseH-like_sf"/>
</dbReference>
<protein>
    <submittedName>
        <fullName evidence="6">Unannotated protein</fullName>
    </submittedName>
</protein>
<evidence type="ECO:0000256" key="3">
    <source>
        <dbReference type="ARBA" id="ARBA00022722"/>
    </source>
</evidence>
<organism evidence="6">
    <name type="scientific">freshwater metagenome</name>
    <dbReference type="NCBI Taxonomy" id="449393"/>
    <lineage>
        <taxon>unclassified sequences</taxon>
        <taxon>metagenomes</taxon>
        <taxon>ecological metagenomes</taxon>
    </lineage>
</organism>
<gene>
    <name evidence="6" type="ORF">UFOPK1421_01377</name>
    <name evidence="7" type="ORF">UFOPK1820_00303</name>
    <name evidence="8" type="ORF">UFOPK1960_00641</name>
    <name evidence="9" type="ORF">UFOPK2921_00701</name>
    <name evidence="10" type="ORF">UFOPK3889_00280</name>
    <name evidence="11" type="ORF">UFOPK4275_00651</name>
    <name evidence="12" type="ORF">UFOPK4422_01294</name>
</gene>
<evidence type="ECO:0000313" key="9">
    <source>
        <dbReference type="EMBL" id="CAB4778500.1"/>
    </source>
</evidence>
<evidence type="ECO:0000259" key="5">
    <source>
        <dbReference type="SMART" id="SM00732"/>
    </source>
</evidence>
<dbReference type="EMBL" id="CAFBQJ010000097">
    <property type="protein sequence ID" value="CAB5048949.1"/>
    <property type="molecule type" value="Genomic_DNA"/>
</dbReference>
<keyword evidence="4" id="KW-0378">Hydrolase</keyword>
<dbReference type="SMART" id="SM00732">
    <property type="entry name" value="YqgFc"/>
    <property type="match status" value="1"/>
</dbReference>
<evidence type="ECO:0000313" key="10">
    <source>
        <dbReference type="EMBL" id="CAB4967946.1"/>
    </source>
</evidence>
<evidence type="ECO:0000256" key="1">
    <source>
        <dbReference type="ARBA" id="ARBA00022490"/>
    </source>
</evidence>
<feature type="domain" description="YqgF/RNase H-like" evidence="5">
    <location>
        <begin position="1"/>
        <end position="102"/>
    </location>
</feature>
<dbReference type="EMBL" id="CAEZZV010000074">
    <property type="protein sequence ID" value="CAB4778500.1"/>
    <property type="molecule type" value="Genomic_DNA"/>
</dbReference>
<dbReference type="GO" id="GO:0000967">
    <property type="term" value="P:rRNA 5'-end processing"/>
    <property type="evidence" value="ECO:0007669"/>
    <property type="project" value="TreeGrafter"/>
</dbReference>
<dbReference type="PANTHER" id="PTHR33317">
    <property type="entry name" value="POLYNUCLEOTIDYL TRANSFERASE, RIBONUCLEASE H-LIKE SUPERFAMILY PROTEIN"/>
    <property type="match status" value="1"/>
</dbReference>
<dbReference type="InterPro" id="IPR037027">
    <property type="entry name" value="YqgF/RNaseH-like_dom_sf"/>
</dbReference>
<evidence type="ECO:0000256" key="4">
    <source>
        <dbReference type="ARBA" id="ARBA00022801"/>
    </source>
</evidence>
<dbReference type="EMBL" id="CAEZSL010000189">
    <property type="protein sequence ID" value="CAB4552517.1"/>
    <property type="molecule type" value="Genomic_DNA"/>
</dbReference>
<keyword evidence="3" id="KW-0540">Nuclease</keyword>
<dbReference type="InterPro" id="IPR005227">
    <property type="entry name" value="YqgF"/>
</dbReference>
<evidence type="ECO:0000313" key="7">
    <source>
        <dbReference type="EMBL" id="CAB4593883.1"/>
    </source>
</evidence>
<dbReference type="GO" id="GO:0004518">
    <property type="term" value="F:nuclease activity"/>
    <property type="evidence" value="ECO:0007669"/>
    <property type="project" value="UniProtKB-KW"/>
</dbReference>
<dbReference type="GO" id="GO:0005829">
    <property type="term" value="C:cytosol"/>
    <property type="evidence" value="ECO:0007669"/>
    <property type="project" value="TreeGrafter"/>
</dbReference>
<dbReference type="NCBIfam" id="TIGR00250">
    <property type="entry name" value="RNAse_H_YqgF"/>
    <property type="match status" value="1"/>
</dbReference>
<evidence type="ECO:0000313" key="12">
    <source>
        <dbReference type="EMBL" id="CAB5130367.1"/>
    </source>
</evidence>
<dbReference type="SUPFAM" id="SSF53098">
    <property type="entry name" value="Ribonuclease H-like"/>
    <property type="match status" value="1"/>
</dbReference>
<dbReference type="EMBL" id="CAFBRX010000151">
    <property type="protein sequence ID" value="CAB5130367.1"/>
    <property type="molecule type" value="Genomic_DNA"/>
</dbReference>
<evidence type="ECO:0000313" key="8">
    <source>
        <dbReference type="EMBL" id="CAB4630475.1"/>
    </source>
</evidence>
<dbReference type="CDD" id="cd16964">
    <property type="entry name" value="YqgF"/>
    <property type="match status" value="1"/>
</dbReference>
<dbReference type="Gene3D" id="3.30.420.140">
    <property type="entry name" value="YqgF/RNase H-like domain"/>
    <property type="match status" value="1"/>
</dbReference>
<dbReference type="HAMAP" id="MF_00651">
    <property type="entry name" value="Nuclease_YqgF"/>
    <property type="match status" value="1"/>
</dbReference>
<dbReference type="Pfam" id="PF03652">
    <property type="entry name" value="RuvX"/>
    <property type="match status" value="1"/>
</dbReference>
<evidence type="ECO:0000313" key="6">
    <source>
        <dbReference type="EMBL" id="CAB4552517.1"/>
    </source>
</evidence>
<evidence type="ECO:0000256" key="2">
    <source>
        <dbReference type="ARBA" id="ARBA00022517"/>
    </source>
</evidence>
<accession>A0A6J6CMD6</accession>
<keyword evidence="2" id="KW-0690">Ribosome biogenesis</keyword>